<keyword evidence="6" id="KW-1185">Reference proteome</keyword>
<feature type="signal peptide" evidence="3">
    <location>
        <begin position="1"/>
        <end position="26"/>
    </location>
</feature>
<dbReference type="RefSeq" id="WP_376838580.1">
    <property type="nucleotide sequence ID" value="NZ_JBHMAU010000025.1"/>
</dbReference>
<feature type="domain" description="VWFA" evidence="4">
    <location>
        <begin position="91"/>
        <end position="280"/>
    </location>
</feature>
<name>A0ABV5WZ31_9MICO</name>
<comment type="caution">
    <text evidence="5">The sequence shown here is derived from an EMBL/GenBank/DDBJ whole genome shotgun (WGS) entry which is preliminary data.</text>
</comment>
<feature type="region of interest" description="Disordered" evidence="1">
    <location>
        <begin position="649"/>
        <end position="672"/>
    </location>
</feature>
<dbReference type="SMART" id="SM00327">
    <property type="entry name" value="VWA"/>
    <property type="match status" value="1"/>
</dbReference>
<dbReference type="InterPro" id="IPR051266">
    <property type="entry name" value="CLCR"/>
</dbReference>
<feature type="compositionally biased region" description="Gly residues" evidence="1">
    <location>
        <begin position="71"/>
        <end position="84"/>
    </location>
</feature>
<feature type="compositionally biased region" description="Polar residues" evidence="1">
    <location>
        <begin position="476"/>
        <end position="485"/>
    </location>
</feature>
<dbReference type="Proteomes" id="UP001589707">
    <property type="component" value="Unassembled WGS sequence"/>
</dbReference>
<evidence type="ECO:0000256" key="3">
    <source>
        <dbReference type="SAM" id="SignalP"/>
    </source>
</evidence>
<dbReference type="PANTHER" id="PTHR10579:SF43">
    <property type="entry name" value="ZINC FINGER (C3HC4-TYPE RING FINGER) FAMILY PROTEIN"/>
    <property type="match status" value="1"/>
</dbReference>
<dbReference type="SUPFAM" id="SSF53300">
    <property type="entry name" value="vWA-like"/>
    <property type="match status" value="1"/>
</dbReference>
<sequence>MRLPKRIATVLTACALTLSFPIAGGAAEASATDAAEVTAAEAVAASAADLTASGATDLTASGATQDNGATQNGGSGGSQDGGDSGEATTQPVMIIMDASGSMEAADVDEDGTTRMEAAKEAAHTVIDSFNDNAQVGLTAYGMNTGSSDAEKDAGCKDIEVLSAVEPIDHDGLKKQVDSIKASGYTPIGEALKKAAEELPGEGSGGIVLLSEGEDTCAPPPPCDVAKELVKDGIDLKIHTVGLRVDEQARKELTCIADETQGTYADAQDTKSLESSMRAAARAALTGYETQGTPITGGEDRESAVDIQPGQYLDSLLSATGKITESTGMRSYKFHLGEGERGLLSATMVQPWSDSGQVDHDAVNLVVSAAEEENCRRSDTTLASAMNLGDLPPTASVDTGPIGPDNGFSEGSACFTSAGDYIVTVERTGGSEQTKDTPFPLELNLVVQPQTNADDFPDPLTAPEQLDFLPEPGDQATALSGGTSFGTAPELTDPAVTSKINVGEVQYFKVPVKYGQQIRVRADFEVPGQDARLTGSPNLWMLNPLRQEVQSVRPGEDGAHDFAGAEYVYGDTGHAYSSRREATSLALNSAVPVNPRNFEDEDDPKFLTSRSSFDGFYYFAFSYSDIHGDAYGTPGEYTISWDVVGDPISGPGAAGAGDDSEDEASDDGGSDGGSSTLKTVLLWVGIAVGIIVVLAGALALLMLMRVNLAKNRRR</sequence>
<protein>
    <submittedName>
        <fullName evidence="5">VWA domain-containing protein</fullName>
    </submittedName>
</protein>
<evidence type="ECO:0000259" key="4">
    <source>
        <dbReference type="PROSITE" id="PS50234"/>
    </source>
</evidence>
<dbReference type="Pfam" id="PF13519">
    <property type="entry name" value="VWA_2"/>
    <property type="match status" value="1"/>
</dbReference>
<gene>
    <name evidence="5" type="ORF">ACFFN1_03330</name>
</gene>
<dbReference type="EMBL" id="JBHMAU010000025">
    <property type="protein sequence ID" value="MFB9775450.1"/>
    <property type="molecule type" value="Genomic_DNA"/>
</dbReference>
<dbReference type="InterPro" id="IPR036465">
    <property type="entry name" value="vWFA_dom_sf"/>
</dbReference>
<keyword evidence="2" id="KW-0812">Transmembrane</keyword>
<proteinExistence type="predicted"/>
<feature type="transmembrane region" description="Helical" evidence="2">
    <location>
        <begin position="679"/>
        <end position="703"/>
    </location>
</feature>
<evidence type="ECO:0000256" key="2">
    <source>
        <dbReference type="SAM" id="Phobius"/>
    </source>
</evidence>
<evidence type="ECO:0000256" key="1">
    <source>
        <dbReference type="SAM" id="MobiDB-lite"/>
    </source>
</evidence>
<evidence type="ECO:0000313" key="6">
    <source>
        <dbReference type="Proteomes" id="UP001589707"/>
    </source>
</evidence>
<keyword evidence="2" id="KW-1133">Transmembrane helix</keyword>
<feature type="compositionally biased region" description="Acidic residues" evidence="1">
    <location>
        <begin position="657"/>
        <end position="668"/>
    </location>
</feature>
<feature type="region of interest" description="Disordered" evidence="1">
    <location>
        <begin position="470"/>
        <end position="489"/>
    </location>
</feature>
<keyword evidence="3" id="KW-0732">Signal</keyword>
<dbReference type="InterPro" id="IPR002035">
    <property type="entry name" value="VWF_A"/>
</dbReference>
<evidence type="ECO:0000313" key="5">
    <source>
        <dbReference type="EMBL" id="MFB9775450.1"/>
    </source>
</evidence>
<accession>A0ABV5WZ31</accession>
<feature type="chain" id="PRO_5045179536" evidence="3">
    <location>
        <begin position="27"/>
        <end position="713"/>
    </location>
</feature>
<keyword evidence="2" id="KW-0472">Membrane</keyword>
<organism evidence="5 6">
    <name type="scientific">Brevibacterium otitidis</name>
    <dbReference type="NCBI Taxonomy" id="53364"/>
    <lineage>
        <taxon>Bacteria</taxon>
        <taxon>Bacillati</taxon>
        <taxon>Actinomycetota</taxon>
        <taxon>Actinomycetes</taxon>
        <taxon>Micrococcales</taxon>
        <taxon>Brevibacteriaceae</taxon>
        <taxon>Brevibacterium</taxon>
    </lineage>
</organism>
<feature type="region of interest" description="Disordered" evidence="1">
    <location>
        <begin position="58"/>
        <end position="87"/>
    </location>
</feature>
<reference evidence="5 6" key="1">
    <citation type="submission" date="2024-09" db="EMBL/GenBank/DDBJ databases">
        <authorList>
            <person name="Sun Q."/>
            <person name="Mori K."/>
        </authorList>
    </citation>
    <scope>NUCLEOTIDE SEQUENCE [LARGE SCALE GENOMIC DNA]</scope>
    <source>
        <strain evidence="5 6">JCM 11683</strain>
    </source>
</reference>
<dbReference type="PANTHER" id="PTHR10579">
    <property type="entry name" value="CALCIUM-ACTIVATED CHLORIDE CHANNEL REGULATOR"/>
    <property type="match status" value="1"/>
</dbReference>
<dbReference type="Gene3D" id="3.40.50.410">
    <property type="entry name" value="von Willebrand factor, type A domain"/>
    <property type="match status" value="1"/>
</dbReference>
<dbReference type="PROSITE" id="PS50234">
    <property type="entry name" value="VWFA"/>
    <property type="match status" value="1"/>
</dbReference>